<dbReference type="InterPro" id="IPR011993">
    <property type="entry name" value="PH-like_dom_sf"/>
</dbReference>
<dbReference type="STRING" id="318479.A0A158Q4U2"/>
<protein>
    <submittedName>
        <fullName evidence="5">PH domain-containing protein</fullName>
    </submittedName>
</protein>
<gene>
    <name evidence="2" type="ORF">DME_LOCUS761</name>
</gene>
<dbReference type="SMART" id="SM00233">
    <property type="entry name" value="PH"/>
    <property type="match status" value="1"/>
</dbReference>
<keyword evidence="4" id="KW-1185">Reference proteome</keyword>
<reference evidence="5" key="1">
    <citation type="submission" date="2016-04" db="UniProtKB">
        <authorList>
            <consortium name="WormBaseParasite"/>
        </authorList>
    </citation>
    <scope>IDENTIFICATION</scope>
</reference>
<dbReference type="InterPro" id="IPR001849">
    <property type="entry name" value="PH_domain"/>
</dbReference>
<dbReference type="EMBL" id="UYYG01000007">
    <property type="protein sequence ID" value="VDN50788.1"/>
    <property type="molecule type" value="Genomic_DNA"/>
</dbReference>
<evidence type="ECO:0000313" key="4">
    <source>
        <dbReference type="Proteomes" id="UP000274756"/>
    </source>
</evidence>
<name>A0A158Q4U2_DRAME</name>
<dbReference type="OrthoDB" id="5865776at2759"/>
<sequence>MVEGKWYSIVGYMYMNSNSGAFSIWKSRKRMFFALDESENRLQKSPIGTISLVNAACTTIDEISTAISIRVGGKNYEIIAENDSCAEKWLNALQNRRDGLDQNQNIRKDMCSECINDMMSRSRSTSLPVCSFNQRHQNEMNDQLSVNDMFSDRLVSNYKSDPHGYFQQSPINRYQKSCKRKFTDNFSDFMLHVKISQNCFGNIT</sequence>
<accession>A0A158Q4U2</accession>
<reference evidence="2 4" key="2">
    <citation type="submission" date="2018-11" db="EMBL/GenBank/DDBJ databases">
        <authorList>
            <consortium name="Pathogen Informatics"/>
        </authorList>
    </citation>
    <scope>NUCLEOTIDE SEQUENCE [LARGE SCALE GENOMIC DNA]</scope>
</reference>
<evidence type="ECO:0000313" key="2">
    <source>
        <dbReference type="EMBL" id="VDN50788.1"/>
    </source>
</evidence>
<dbReference type="Gene3D" id="2.30.29.30">
    <property type="entry name" value="Pleckstrin-homology domain (PH domain)/Phosphotyrosine-binding domain (PTB)"/>
    <property type="match status" value="1"/>
</dbReference>
<feature type="domain" description="PH" evidence="1">
    <location>
        <begin position="7"/>
        <end position="100"/>
    </location>
</feature>
<dbReference type="SUPFAM" id="SSF50729">
    <property type="entry name" value="PH domain-like"/>
    <property type="match status" value="1"/>
</dbReference>
<proteinExistence type="predicted"/>
<dbReference type="WBParaSite" id="DME_0000571601-mRNA-1">
    <property type="protein sequence ID" value="DME_0000571601-mRNA-1"/>
    <property type="gene ID" value="DME_0000571601"/>
</dbReference>
<evidence type="ECO:0000259" key="1">
    <source>
        <dbReference type="SMART" id="SM00233"/>
    </source>
</evidence>
<evidence type="ECO:0000313" key="3">
    <source>
        <dbReference type="Proteomes" id="UP000038040"/>
    </source>
</evidence>
<dbReference type="AlphaFoldDB" id="A0A158Q4U2"/>
<organism evidence="3 5">
    <name type="scientific">Dracunculus medinensis</name>
    <name type="common">Guinea worm</name>
    <dbReference type="NCBI Taxonomy" id="318479"/>
    <lineage>
        <taxon>Eukaryota</taxon>
        <taxon>Metazoa</taxon>
        <taxon>Ecdysozoa</taxon>
        <taxon>Nematoda</taxon>
        <taxon>Chromadorea</taxon>
        <taxon>Rhabditida</taxon>
        <taxon>Spirurina</taxon>
        <taxon>Dracunculoidea</taxon>
        <taxon>Dracunculidae</taxon>
        <taxon>Dracunculus</taxon>
    </lineage>
</organism>
<dbReference type="Proteomes" id="UP000038040">
    <property type="component" value="Unplaced"/>
</dbReference>
<evidence type="ECO:0000313" key="5">
    <source>
        <dbReference type="WBParaSite" id="DME_0000571601-mRNA-1"/>
    </source>
</evidence>
<dbReference type="Proteomes" id="UP000274756">
    <property type="component" value="Unassembled WGS sequence"/>
</dbReference>